<feature type="compositionally biased region" description="Polar residues" evidence="1">
    <location>
        <begin position="325"/>
        <end position="340"/>
    </location>
</feature>
<dbReference type="OrthoDB" id="6272408at2759"/>
<keyword evidence="2" id="KW-0732">Signal</keyword>
<feature type="compositionally biased region" description="Polar residues" evidence="1">
    <location>
        <begin position="392"/>
        <end position="414"/>
    </location>
</feature>
<protein>
    <submittedName>
        <fullName evidence="3">Uncharacterized protein</fullName>
    </submittedName>
</protein>
<feature type="compositionally biased region" description="Acidic residues" evidence="1">
    <location>
        <begin position="341"/>
        <end position="363"/>
    </location>
</feature>
<dbReference type="EMBL" id="LUCM01002882">
    <property type="protein sequence ID" value="KAA0196670.1"/>
    <property type="molecule type" value="Genomic_DNA"/>
</dbReference>
<proteinExistence type="predicted"/>
<evidence type="ECO:0000313" key="4">
    <source>
        <dbReference type="Proteomes" id="UP000728185"/>
    </source>
</evidence>
<feature type="compositionally biased region" description="Basic and acidic residues" evidence="1">
    <location>
        <begin position="235"/>
        <end position="244"/>
    </location>
</feature>
<organism evidence="3 4">
    <name type="scientific">Fasciolopsis buskii</name>
    <dbReference type="NCBI Taxonomy" id="27845"/>
    <lineage>
        <taxon>Eukaryota</taxon>
        <taxon>Metazoa</taxon>
        <taxon>Spiralia</taxon>
        <taxon>Lophotrochozoa</taxon>
        <taxon>Platyhelminthes</taxon>
        <taxon>Trematoda</taxon>
        <taxon>Digenea</taxon>
        <taxon>Plagiorchiida</taxon>
        <taxon>Echinostomata</taxon>
        <taxon>Echinostomatoidea</taxon>
        <taxon>Fasciolidae</taxon>
        <taxon>Fasciolopsis</taxon>
    </lineage>
</organism>
<dbReference type="AlphaFoldDB" id="A0A8E0S4V9"/>
<sequence>MCRNLGHLRLISNLLTAVIGPCPEAYEDDAMGSSDHQIHLITPDHLLTVATNGCTNECDSNPPLRSYLRSNISDETWTSWCEFVRGPLTQANEKSYVNYAEFPNSVASSEQNVTEYKLTDLAISKALQNAYSTYCSQPLTTAFTDRFGFAEDEFAETQLHPNLVLDSRLSEVSFSLHIHEDTENGSLFEQACNDVIQLNEKEVGLDGIRLPEPKISSKKLPDEPNVVTSPAMDSSLERSTEKSESALPSRSKLIEVFNEIQSGLNNAFLDDRHDPYIDEDANSDDDLDAVLVSSSRRLIPGCDCQTTHSALGDSGTPDPHMILNRFNQTAGPKNLPTLSETELDEEGTADDRDESDSDEDETTDSLTDRRNGFMHACSMTRQRKPVDGIVTPLSNQPLFSVSGKSRTASDGQEITKNRRLTPPVNSSVYFYATNDPNNRRLSDKTVNDDDDDCDNEAAGDDGVTEHLTVRTNTQRQQEENHGNVFSPVNGVSTSPPAVPLSAWKTHMFLARQSDSVSSSSPHLSLSPQTCLTCDPENHSDGLDPIELGDLSAGLSHLSRSATTNVGVLQSHLNRSADRLGVAPRSLIMPTKRSTVNRSHHEPTPIPLGPVNVGLDHPDRLTRPSSRLGSSSATLPSSPIPTISSASADAIGKLHSTDYSRVSSHFASKSPHISCGITATVKVRHGSRAHNLPPFVISESELIPSDLGSGYDEYVSTKFR</sequence>
<evidence type="ECO:0000256" key="1">
    <source>
        <dbReference type="SAM" id="MobiDB-lite"/>
    </source>
</evidence>
<evidence type="ECO:0000313" key="3">
    <source>
        <dbReference type="EMBL" id="KAA0196670.1"/>
    </source>
</evidence>
<feature type="region of interest" description="Disordered" evidence="1">
    <location>
        <begin position="309"/>
        <end position="372"/>
    </location>
</feature>
<feature type="region of interest" description="Disordered" evidence="1">
    <location>
        <begin position="210"/>
        <end position="248"/>
    </location>
</feature>
<feature type="region of interest" description="Disordered" evidence="1">
    <location>
        <begin position="434"/>
        <end position="460"/>
    </location>
</feature>
<gene>
    <name evidence="3" type="ORF">FBUS_00980</name>
</gene>
<evidence type="ECO:0000256" key="2">
    <source>
        <dbReference type="SAM" id="SignalP"/>
    </source>
</evidence>
<feature type="chain" id="PRO_5034894548" evidence="2">
    <location>
        <begin position="26"/>
        <end position="719"/>
    </location>
</feature>
<feature type="region of interest" description="Disordered" evidence="1">
    <location>
        <begin position="593"/>
        <end position="641"/>
    </location>
</feature>
<feature type="region of interest" description="Disordered" evidence="1">
    <location>
        <begin position="386"/>
        <end position="419"/>
    </location>
</feature>
<feature type="signal peptide" evidence="2">
    <location>
        <begin position="1"/>
        <end position="25"/>
    </location>
</feature>
<dbReference type="Proteomes" id="UP000728185">
    <property type="component" value="Unassembled WGS sequence"/>
</dbReference>
<feature type="compositionally biased region" description="Low complexity" evidence="1">
    <location>
        <begin position="622"/>
        <end position="641"/>
    </location>
</feature>
<feature type="region of interest" description="Disordered" evidence="1">
    <location>
        <begin position="472"/>
        <end position="492"/>
    </location>
</feature>
<accession>A0A8E0S4V9</accession>
<keyword evidence="4" id="KW-1185">Reference proteome</keyword>
<reference evidence="3" key="1">
    <citation type="submission" date="2019-05" db="EMBL/GenBank/DDBJ databases">
        <title>Annotation for the trematode Fasciolopsis buski.</title>
        <authorList>
            <person name="Choi Y.-J."/>
        </authorList>
    </citation>
    <scope>NUCLEOTIDE SEQUENCE</scope>
    <source>
        <strain evidence="3">HT</strain>
        <tissue evidence="3">Whole worm</tissue>
    </source>
</reference>
<name>A0A8E0S4V9_9TREM</name>
<feature type="compositionally biased region" description="Basic and acidic residues" evidence="1">
    <location>
        <begin position="437"/>
        <end position="447"/>
    </location>
</feature>
<feature type="compositionally biased region" description="Acidic residues" evidence="1">
    <location>
        <begin position="448"/>
        <end position="459"/>
    </location>
</feature>
<comment type="caution">
    <text evidence="3">The sequence shown here is derived from an EMBL/GenBank/DDBJ whole genome shotgun (WGS) entry which is preliminary data.</text>
</comment>